<evidence type="ECO:0000313" key="2">
    <source>
        <dbReference type="EMBL" id="KAL2068280.1"/>
    </source>
</evidence>
<gene>
    <name evidence="2" type="ORF">VTL71DRAFT_16378</name>
</gene>
<feature type="signal peptide" evidence="1">
    <location>
        <begin position="1"/>
        <end position="18"/>
    </location>
</feature>
<accession>A0ABR4CEA7</accession>
<sequence length="83" mass="8329">MKLITLSCVLSLLTLVASQATGDVFCTGGVQGTGECEKDGQHTFCCSNKKSGIYATPRRCPGSTGTPAGAPACPGGGSRNCCV</sequence>
<name>A0ABR4CEA7_9HELO</name>
<evidence type="ECO:0000313" key="3">
    <source>
        <dbReference type="Proteomes" id="UP001595075"/>
    </source>
</evidence>
<keyword evidence="3" id="KW-1185">Reference proteome</keyword>
<organism evidence="2 3">
    <name type="scientific">Oculimacula yallundae</name>
    <dbReference type="NCBI Taxonomy" id="86028"/>
    <lineage>
        <taxon>Eukaryota</taxon>
        <taxon>Fungi</taxon>
        <taxon>Dikarya</taxon>
        <taxon>Ascomycota</taxon>
        <taxon>Pezizomycotina</taxon>
        <taxon>Leotiomycetes</taxon>
        <taxon>Helotiales</taxon>
        <taxon>Ploettnerulaceae</taxon>
        <taxon>Oculimacula</taxon>
    </lineage>
</organism>
<proteinExistence type="predicted"/>
<dbReference type="EMBL" id="JAZHXI010000009">
    <property type="protein sequence ID" value="KAL2068280.1"/>
    <property type="molecule type" value="Genomic_DNA"/>
</dbReference>
<keyword evidence="1" id="KW-0732">Signal</keyword>
<dbReference type="Proteomes" id="UP001595075">
    <property type="component" value="Unassembled WGS sequence"/>
</dbReference>
<comment type="caution">
    <text evidence="2">The sequence shown here is derived from an EMBL/GenBank/DDBJ whole genome shotgun (WGS) entry which is preliminary data.</text>
</comment>
<feature type="chain" id="PRO_5046108269" evidence="1">
    <location>
        <begin position="19"/>
        <end position="83"/>
    </location>
</feature>
<reference evidence="2 3" key="1">
    <citation type="journal article" date="2024" name="Commun. Biol.">
        <title>Comparative genomic analysis of thermophilic fungi reveals convergent evolutionary adaptations and gene losses.</title>
        <authorList>
            <person name="Steindorff A.S."/>
            <person name="Aguilar-Pontes M.V."/>
            <person name="Robinson A.J."/>
            <person name="Andreopoulos B."/>
            <person name="LaButti K."/>
            <person name="Kuo A."/>
            <person name="Mondo S."/>
            <person name="Riley R."/>
            <person name="Otillar R."/>
            <person name="Haridas S."/>
            <person name="Lipzen A."/>
            <person name="Grimwood J."/>
            <person name="Schmutz J."/>
            <person name="Clum A."/>
            <person name="Reid I.D."/>
            <person name="Moisan M.C."/>
            <person name="Butler G."/>
            <person name="Nguyen T.T.M."/>
            <person name="Dewar K."/>
            <person name="Conant G."/>
            <person name="Drula E."/>
            <person name="Henrissat B."/>
            <person name="Hansel C."/>
            <person name="Singer S."/>
            <person name="Hutchinson M.I."/>
            <person name="de Vries R.P."/>
            <person name="Natvig D.O."/>
            <person name="Powell A.J."/>
            <person name="Tsang A."/>
            <person name="Grigoriev I.V."/>
        </authorList>
    </citation>
    <scope>NUCLEOTIDE SEQUENCE [LARGE SCALE GENOMIC DNA]</scope>
    <source>
        <strain evidence="2 3">CBS 494.80</strain>
    </source>
</reference>
<evidence type="ECO:0000256" key="1">
    <source>
        <dbReference type="SAM" id="SignalP"/>
    </source>
</evidence>
<protein>
    <submittedName>
        <fullName evidence="2">Uncharacterized protein</fullName>
    </submittedName>
</protein>